<evidence type="ECO:0000313" key="1">
    <source>
        <dbReference type="EMBL" id="GAK99345.1"/>
    </source>
</evidence>
<dbReference type="Proteomes" id="UP000029226">
    <property type="component" value="Unassembled WGS sequence"/>
</dbReference>
<evidence type="ECO:0000313" key="2">
    <source>
        <dbReference type="Proteomes" id="UP000029226"/>
    </source>
</evidence>
<proteinExistence type="predicted"/>
<reference evidence="1 2" key="1">
    <citation type="journal article" date="2014" name="Genome Announc.">
        <title>Draft Genome Sequences of Marine Flavobacterium Nonlabens Strains NR17, NR24, NR27, NR32, NR33, and Ara13.</title>
        <authorList>
            <person name="Nakanishi M."/>
            <person name="Meirelles P."/>
            <person name="Suzuki R."/>
            <person name="Takatani N."/>
            <person name="Mino S."/>
            <person name="Suda W."/>
            <person name="Oshima K."/>
            <person name="Hattori M."/>
            <person name="Ohkuma M."/>
            <person name="Hosokawa M."/>
            <person name="Miyashita K."/>
            <person name="Thompson F.L."/>
            <person name="Niwa A."/>
            <person name="Sawabe T."/>
            <person name="Sawabe T."/>
        </authorList>
    </citation>
    <scope>NUCLEOTIDE SEQUENCE [LARGE SCALE GENOMIC DNA]</scope>
    <source>
        <strain evidence="2">JCM19314</strain>
    </source>
</reference>
<name>A0A090Q8K6_NONUL</name>
<organism evidence="1 2">
    <name type="scientific">Nonlabens ulvanivorans</name>
    <name type="common">Persicivirga ulvanivorans</name>
    <dbReference type="NCBI Taxonomy" id="906888"/>
    <lineage>
        <taxon>Bacteria</taxon>
        <taxon>Pseudomonadati</taxon>
        <taxon>Bacteroidota</taxon>
        <taxon>Flavobacteriia</taxon>
        <taxon>Flavobacteriales</taxon>
        <taxon>Flavobacteriaceae</taxon>
        <taxon>Nonlabens</taxon>
    </lineage>
</organism>
<sequence length="37" mass="4042">MNTYDTGGAANACIRLHEGLLNADVDSKLLVLHKKKM</sequence>
<accession>A0A090Q8K6</accession>
<dbReference type="EMBL" id="BBMM01000002">
    <property type="protein sequence ID" value="GAK99345.1"/>
    <property type="molecule type" value="Genomic_DNA"/>
</dbReference>
<dbReference type="AlphaFoldDB" id="A0A090Q8K6"/>
<gene>
    <name evidence="1" type="ORF">JCM19314_3390</name>
</gene>
<comment type="caution">
    <text evidence="1">The sequence shown here is derived from an EMBL/GenBank/DDBJ whole genome shotgun (WGS) entry which is preliminary data.</text>
</comment>
<protein>
    <submittedName>
        <fullName evidence="1">Uncharacterized protein</fullName>
    </submittedName>
</protein>